<reference evidence="2" key="1">
    <citation type="journal article" date="2019" name="Int. J. Syst. Evol. Microbiol.">
        <title>The Global Catalogue of Microorganisms (GCM) 10K type strain sequencing project: providing services to taxonomists for standard genome sequencing and annotation.</title>
        <authorList>
            <consortium name="The Broad Institute Genomics Platform"/>
            <consortium name="The Broad Institute Genome Sequencing Center for Infectious Disease"/>
            <person name="Wu L."/>
            <person name="Ma J."/>
        </authorList>
    </citation>
    <scope>NUCLEOTIDE SEQUENCE [LARGE SCALE GENOMIC DNA]</scope>
    <source>
        <strain evidence="2">JCM 18531</strain>
    </source>
</reference>
<proteinExistence type="predicted"/>
<name>A0ABP8XNV6_9ACTN</name>
<organism evidence="1 2">
    <name type="scientific">Nocardioides conyzicola</name>
    <dbReference type="NCBI Taxonomy" id="1651781"/>
    <lineage>
        <taxon>Bacteria</taxon>
        <taxon>Bacillati</taxon>
        <taxon>Actinomycetota</taxon>
        <taxon>Actinomycetes</taxon>
        <taxon>Propionibacteriales</taxon>
        <taxon>Nocardioidaceae</taxon>
        <taxon>Nocardioides</taxon>
    </lineage>
</organism>
<dbReference type="EMBL" id="BAABKM010000002">
    <property type="protein sequence ID" value="GAA4712156.1"/>
    <property type="molecule type" value="Genomic_DNA"/>
</dbReference>
<accession>A0ABP8XNV6</accession>
<gene>
    <name evidence="1" type="ORF">GCM10023349_33990</name>
</gene>
<dbReference type="RefSeq" id="WP_345522594.1">
    <property type="nucleotide sequence ID" value="NZ_BAABKM010000002.1"/>
</dbReference>
<evidence type="ECO:0000313" key="2">
    <source>
        <dbReference type="Proteomes" id="UP001499974"/>
    </source>
</evidence>
<evidence type="ECO:0000313" key="1">
    <source>
        <dbReference type="EMBL" id="GAA4712156.1"/>
    </source>
</evidence>
<protein>
    <submittedName>
        <fullName evidence="1">Uncharacterized protein</fullName>
    </submittedName>
</protein>
<sequence>MSEQYPDRLTPPADQRGEFGWFAFAPEGAADLDNEDPVIRNVSLRAHEHAGPFWDDEGHLSDDFDELRRWLGISRQLFDDAMAWNEELASPQSEPPEDWKRRHFARQQELLRRLGEEVHPGIEVEPPRSQPPLLIQLSRLIMDAETGHLVSWDEEATTTGQAKVLPPTPEALTKRVLAWIADAGKYEEATDDNTAAIFAWEDEGSAIARELGRALGEDYRVVAR</sequence>
<dbReference type="Proteomes" id="UP001499974">
    <property type="component" value="Unassembled WGS sequence"/>
</dbReference>
<comment type="caution">
    <text evidence="1">The sequence shown here is derived from an EMBL/GenBank/DDBJ whole genome shotgun (WGS) entry which is preliminary data.</text>
</comment>
<keyword evidence="2" id="KW-1185">Reference proteome</keyword>